<protein>
    <submittedName>
        <fullName evidence="2">Uncharacterized protein</fullName>
    </submittedName>
</protein>
<dbReference type="RefSeq" id="WP_168884594.1">
    <property type="nucleotide sequence ID" value="NZ_JABAIL010000008.1"/>
</dbReference>
<feature type="signal peptide" evidence="1">
    <location>
        <begin position="1"/>
        <end position="20"/>
    </location>
</feature>
<accession>A0A7X8XY52</accession>
<dbReference type="Proteomes" id="UP000585050">
    <property type="component" value="Unassembled WGS sequence"/>
</dbReference>
<dbReference type="PROSITE" id="PS51257">
    <property type="entry name" value="PROKAR_LIPOPROTEIN"/>
    <property type="match status" value="1"/>
</dbReference>
<name>A0A7X8XY52_9BACT</name>
<evidence type="ECO:0000313" key="2">
    <source>
        <dbReference type="EMBL" id="NLR93886.1"/>
    </source>
</evidence>
<evidence type="ECO:0000313" key="3">
    <source>
        <dbReference type="Proteomes" id="UP000585050"/>
    </source>
</evidence>
<dbReference type="EMBL" id="JABAIL010000008">
    <property type="protein sequence ID" value="NLR93886.1"/>
    <property type="molecule type" value="Genomic_DNA"/>
</dbReference>
<evidence type="ECO:0000256" key="1">
    <source>
        <dbReference type="SAM" id="SignalP"/>
    </source>
</evidence>
<feature type="chain" id="PRO_5030845182" evidence="1">
    <location>
        <begin position="21"/>
        <end position="76"/>
    </location>
</feature>
<gene>
    <name evidence="2" type="ORF">HGP29_21980</name>
</gene>
<sequence>MKRLLQIISLVAALSMMSCAQESSEGCCKQESCANCEKCSSGDKSECKMGKEEAAMHKCCKEKVANGEKACCTKTS</sequence>
<keyword evidence="3" id="KW-1185">Reference proteome</keyword>
<proteinExistence type="predicted"/>
<comment type="caution">
    <text evidence="2">The sequence shown here is derived from an EMBL/GenBank/DDBJ whole genome shotgun (WGS) entry which is preliminary data.</text>
</comment>
<keyword evidence="1" id="KW-0732">Signal</keyword>
<dbReference type="AlphaFoldDB" id="A0A7X8XY52"/>
<organism evidence="2 3">
    <name type="scientific">Flammeovirga agarivorans</name>
    <dbReference type="NCBI Taxonomy" id="2726742"/>
    <lineage>
        <taxon>Bacteria</taxon>
        <taxon>Pseudomonadati</taxon>
        <taxon>Bacteroidota</taxon>
        <taxon>Cytophagia</taxon>
        <taxon>Cytophagales</taxon>
        <taxon>Flammeovirgaceae</taxon>
        <taxon>Flammeovirga</taxon>
    </lineage>
</organism>
<reference evidence="2 3" key="1">
    <citation type="submission" date="2020-04" db="EMBL/GenBank/DDBJ databases">
        <title>Flammeovirga sp. SR4, a novel species isolated from seawater.</title>
        <authorList>
            <person name="Wang X."/>
        </authorList>
    </citation>
    <scope>NUCLEOTIDE SEQUENCE [LARGE SCALE GENOMIC DNA]</scope>
    <source>
        <strain evidence="2 3">SR4</strain>
    </source>
</reference>